<dbReference type="STRING" id="634436.SAMN05216361_1248"/>
<dbReference type="AlphaFoldDB" id="A0A1M5GZV1"/>
<keyword evidence="4 5" id="KW-0472">Membrane</keyword>
<feature type="domain" description="O-antigen ligase-related" evidence="6">
    <location>
        <begin position="220"/>
        <end position="352"/>
    </location>
</feature>
<dbReference type="Proteomes" id="UP000184520">
    <property type="component" value="Unassembled WGS sequence"/>
</dbReference>
<proteinExistence type="predicted"/>
<dbReference type="EMBL" id="FQWD01000002">
    <property type="protein sequence ID" value="SHG09270.1"/>
    <property type="molecule type" value="Genomic_DNA"/>
</dbReference>
<dbReference type="InterPro" id="IPR007016">
    <property type="entry name" value="O-antigen_ligase-rel_domated"/>
</dbReference>
<dbReference type="GO" id="GO:0016020">
    <property type="term" value="C:membrane"/>
    <property type="evidence" value="ECO:0007669"/>
    <property type="project" value="UniProtKB-SubCell"/>
</dbReference>
<evidence type="ECO:0000256" key="4">
    <source>
        <dbReference type="ARBA" id="ARBA00023136"/>
    </source>
</evidence>
<protein>
    <submittedName>
        <fullName evidence="7">O-antigen ligase</fullName>
    </submittedName>
</protein>
<accession>A0A1M5GZV1</accession>
<keyword evidence="3 5" id="KW-1133">Transmembrane helix</keyword>
<feature type="transmembrane region" description="Helical" evidence="5">
    <location>
        <begin position="110"/>
        <end position="129"/>
    </location>
</feature>
<feature type="transmembrane region" description="Helical" evidence="5">
    <location>
        <begin position="38"/>
        <end position="63"/>
    </location>
</feature>
<dbReference type="Pfam" id="PF04932">
    <property type="entry name" value="Wzy_C"/>
    <property type="match status" value="1"/>
</dbReference>
<evidence type="ECO:0000256" key="5">
    <source>
        <dbReference type="SAM" id="Phobius"/>
    </source>
</evidence>
<feature type="transmembrane region" description="Helical" evidence="5">
    <location>
        <begin position="83"/>
        <end position="103"/>
    </location>
</feature>
<sequence length="449" mass="50790">MVKLALYLSLIASFVMLFKAPWIAALVYSIVSVMQPQYIWFWAFEDFSVFKFSAVITILAWIWHAFQGNIRWEVYKSGQFKGVLGLAIIFHLSNALTPFESYFSLVSGDLVVSNFTTIAIMYFFVLPLINQETTIKFFGFMYIFVTVYYAYWANDHYLSANWAQFNQGRLMGPALSPYTDGNVTSIVLTSGLGFVMFGARYFPNKWLKYGLLLTIPFIWHALILFASRGALLSAAAVTLFFAMQVKSKSLNILMGVGFVAMLVYQGGMLTQRTSNTVEQAQTESGDKPLNPRLVSWSVGIDIVQEYPLLGAGPQRFQYASRLLFPGKSPHVAHNTFLNFAANTGIFAGLIYLSFFWVSWKQFKFVRKRVVTNSTFDYINMSCMAGLVGYFTGALFLDLIIFEPFYFLLLLITANYYLAKRSTGEDIIKEQPVPPKRMPGQVHRAGKAVA</sequence>
<evidence type="ECO:0000313" key="8">
    <source>
        <dbReference type="Proteomes" id="UP000184520"/>
    </source>
</evidence>
<organism evidence="7 8">
    <name type="scientific">Marisediminitalea aggregata</name>
    <dbReference type="NCBI Taxonomy" id="634436"/>
    <lineage>
        <taxon>Bacteria</taxon>
        <taxon>Pseudomonadati</taxon>
        <taxon>Pseudomonadota</taxon>
        <taxon>Gammaproteobacteria</taxon>
        <taxon>Alteromonadales</taxon>
        <taxon>Alteromonadaceae</taxon>
        <taxon>Marisediminitalea</taxon>
    </lineage>
</organism>
<keyword evidence="2 5" id="KW-0812">Transmembrane</keyword>
<keyword evidence="8" id="KW-1185">Reference proteome</keyword>
<feature type="transmembrane region" description="Helical" evidence="5">
    <location>
        <begin position="6"/>
        <end position="31"/>
    </location>
</feature>
<feature type="transmembrane region" description="Helical" evidence="5">
    <location>
        <begin position="336"/>
        <end position="357"/>
    </location>
</feature>
<feature type="transmembrane region" description="Helical" evidence="5">
    <location>
        <begin position="175"/>
        <end position="197"/>
    </location>
</feature>
<gene>
    <name evidence="7" type="ORF">SAMN05216361_1248</name>
</gene>
<comment type="subcellular location">
    <subcellularLocation>
        <location evidence="1">Membrane</location>
        <topology evidence="1">Multi-pass membrane protein</topology>
    </subcellularLocation>
</comment>
<dbReference type="OrthoDB" id="9768226at2"/>
<evidence type="ECO:0000259" key="6">
    <source>
        <dbReference type="Pfam" id="PF04932"/>
    </source>
</evidence>
<dbReference type="PANTHER" id="PTHR37422:SF23">
    <property type="entry name" value="TEICHURONIC ACID BIOSYNTHESIS PROTEIN TUAE"/>
    <property type="match status" value="1"/>
</dbReference>
<feature type="transmembrane region" description="Helical" evidence="5">
    <location>
        <begin position="249"/>
        <end position="267"/>
    </location>
</feature>
<feature type="transmembrane region" description="Helical" evidence="5">
    <location>
        <begin position="135"/>
        <end position="154"/>
    </location>
</feature>
<keyword evidence="7" id="KW-0436">Ligase</keyword>
<evidence type="ECO:0000256" key="1">
    <source>
        <dbReference type="ARBA" id="ARBA00004141"/>
    </source>
</evidence>
<dbReference type="PANTHER" id="PTHR37422">
    <property type="entry name" value="TEICHURONIC ACID BIOSYNTHESIS PROTEIN TUAE"/>
    <property type="match status" value="1"/>
</dbReference>
<feature type="transmembrane region" description="Helical" evidence="5">
    <location>
        <begin position="398"/>
        <end position="418"/>
    </location>
</feature>
<evidence type="ECO:0000313" key="7">
    <source>
        <dbReference type="EMBL" id="SHG09270.1"/>
    </source>
</evidence>
<dbReference type="GO" id="GO:0016874">
    <property type="term" value="F:ligase activity"/>
    <property type="evidence" value="ECO:0007669"/>
    <property type="project" value="UniProtKB-KW"/>
</dbReference>
<evidence type="ECO:0000256" key="3">
    <source>
        <dbReference type="ARBA" id="ARBA00022989"/>
    </source>
</evidence>
<dbReference type="RefSeq" id="WP_073319500.1">
    <property type="nucleotide sequence ID" value="NZ_FQWD01000002.1"/>
</dbReference>
<name>A0A1M5GZV1_9ALTE</name>
<dbReference type="InterPro" id="IPR051533">
    <property type="entry name" value="WaaL-like"/>
</dbReference>
<evidence type="ECO:0000256" key="2">
    <source>
        <dbReference type="ARBA" id="ARBA00022692"/>
    </source>
</evidence>
<feature type="transmembrane region" description="Helical" evidence="5">
    <location>
        <begin position="217"/>
        <end position="242"/>
    </location>
</feature>
<reference evidence="8" key="1">
    <citation type="submission" date="2016-11" db="EMBL/GenBank/DDBJ databases">
        <authorList>
            <person name="Varghese N."/>
            <person name="Submissions S."/>
        </authorList>
    </citation>
    <scope>NUCLEOTIDE SEQUENCE [LARGE SCALE GENOMIC DNA]</scope>
    <source>
        <strain evidence="8">CGMCC 1.8995</strain>
    </source>
</reference>